<feature type="transmembrane region" description="Helical" evidence="7">
    <location>
        <begin position="247"/>
        <end position="266"/>
    </location>
</feature>
<dbReference type="Pfam" id="PF00528">
    <property type="entry name" value="BPD_transp_1"/>
    <property type="match status" value="1"/>
</dbReference>
<comment type="subcellular location">
    <subcellularLocation>
        <location evidence="1 7">Cell membrane</location>
        <topology evidence="1 7">Multi-pass membrane protein</topology>
    </subcellularLocation>
</comment>
<evidence type="ECO:0000256" key="5">
    <source>
        <dbReference type="ARBA" id="ARBA00022989"/>
    </source>
</evidence>
<evidence type="ECO:0000256" key="6">
    <source>
        <dbReference type="ARBA" id="ARBA00023136"/>
    </source>
</evidence>
<protein>
    <submittedName>
        <fullName evidence="9">ABC transporter permease subunit</fullName>
    </submittedName>
</protein>
<keyword evidence="4 7" id="KW-0812">Transmembrane</keyword>
<keyword evidence="5 7" id="KW-1133">Transmembrane helix</keyword>
<evidence type="ECO:0000256" key="4">
    <source>
        <dbReference type="ARBA" id="ARBA00022692"/>
    </source>
</evidence>
<dbReference type="PROSITE" id="PS50928">
    <property type="entry name" value="ABC_TM1"/>
    <property type="match status" value="1"/>
</dbReference>
<sequence length="281" mass="31367">MMVLNYLIIAVFVIICVYPFLNVLAYSLSGNRPILSGEITFFPKELQFKSYIEILGKNAIWTSMGITIFVTAIGTILGLLLTIGASYALSKKRLKGRGILTAFIMFTMYFSGGIIPTFLVVKNLNLVDSVWALILPSAMNVFNFIVMKTFFMQLPESLEEAAVLDGCNDLSCLLKIVLPLSLPIIATIGLFYAVAYWNEYFSALMYIQSPEKFTLQLRLRQLLFTEELNQLNNNTEGLGNQVMAESLKMTSIVVATLPIVAIYPWLQKYFVKGVMLGAVKG</sequence>
<organism evidence="9 10">
    <name type="scientific">Anaerocolumna sedimenticola</name>
    <dbReference type="NCBI Taxonomy" id="2696063"/>
    <lineage>
        <taxon>Bacteria</taxon>
        <taxon>Bacillati</taxon>
        <taxon>Bacillota</taxon>
        <taxon>Clostridia</taxon>
        <taxon>Lachnospirales</taxon>
        <taxon>Lachnospiraceae</taxon>
        <taxon>Anaerocolumna</taxon>
    </lineage>
</organism>
<proteinExistence type="inferred from homology"/>
<keyword evidence="6 7" id="KW-0472">Membrane</keyword>
<dbReference type="EMBL" id="CP048000">
    <property type="protein sequence ID" value="QHQ63801.1"/>
    <property type="molecule type" value="Genomic_DNA"/>
</dbReference>
<keyword evidence="3" id="KW-1003">Cell membrane</keyword>
<dbReference type="PANTHER" id="PTHR43744">
    <property type="entry name" value="ABC TRANSPORTER PERMEASE PROTEIN MG189-RELATED-RELATED"/>
    <property type="match status" value="1"/>
</dbReference>
<evidence type="ECO:0000256" key="2">
    <source>
        <dbReference type="ARBA" id="ARBA00022448"/>
    </source>
</evidence>
<dbReference type="InterPro" id="IPR000515">
    <property type="entry name" value="MetI-like"/>
</dbReference>
<dbReference type="AlphaFoldDB" id="A0A6P1TUZ4"/>
<dbReference type="Proteomes" id="UP000464314">
    <property type="component" value="Chromosome"/>
</dbReference>
<dbReference type="GO" id="GO:0055085">
    <property type="term" value="P:transmembrane transport"/>
    <property type="evidence" value="ECO:0007669"/>
    <property type="project" value="InterPro"/>
</dbReference>
<feature type="domain" description="ABC transmembrane type-1" evidence="8">
    <location>
        <begin position="64"/>
        <end position="260"/>
    </location>
</feature>
<feature type="transmembrane region" description="Helical" evidence="7">
    <location>
        <begin position="7"/>
        <end position="28"/>
    </location>
</feature>
<evidence type="ECO:0000256" key="1">
    <source>
        <dbReference type="ARBA" id="ARBA00004651"/>
    </source>
</evidence>
<dbReference type="SUPFAM" id="SSF161098">
    <property type="entry name" value="MetI-like"/>
    <property type="match status" value="1"/>
</dbReference>
<accession>A0A6P1TUZ4</accession>
<dbReference type="KEGG" id="anr:Ana3638_17635"/>
<evidence type="ECO:0000313" key="10">
    <source>
        <dbReference type="Proteomes" id="UP000464314"/>
    </source>
</evidence>
<dbReference type="PANTHER" id="PTHR43744:SF9">
    <property type="entry name" value="POLYGALACTURONAN_RHAMNOGALACTURONAN TRANSPORT SYSTEM PERMEASE PROTEIN YTCP"/>
    <property type="match status" value="1"/>
</dbReference>
<comment type="similarity">
    <text evidence="7">Belongs to the binding-protein-dependent transport system permease family.</text>
</comment>
<evidence type="ECO:0000256" key="3">
    <source>
        <dbReference type="ARBA" id="ARBA00022475"/>
    </source>
</evidence>
<feature type="transmembrane region" description="Helical" evidence="7">
    <location>
        <begin position="99"/>
        <end position="119"/>
    </location>
</feature>
<feature type="transmembrane region" description="Helical" evidence="7">
    <location>
        <begin position="131"/>
        <end position="151"/>
    </location>
</feature>
<feature type="transmembrane region" description="Helical" evidence="7">
    <location>
        <begin position="172"/>
        <end position="197"/>
    </location>
</feature>
<keyword evidence="2 7" id="KW-0813">Transport</keyword>
<evidence type="ECO:0000313" key="9">
    <source>
        <dbReference type="EMBL" id="QHQ63801.1"/>
    </source>
</evidence>
<dbReference type="GO" id="GO:0005886">
    <property type="term" value="C:plasma membrane"/>
    <property type="evidence" value="ECO:0007669"/>
    <property type="project" value="UniProtKB-SubCell"/>
</dbReference>
<dbReference type="InterPro" id="IPR035906">
    <property type="entry name" value="MetI-like_sf"/>
</dbReference>
<dbReference type="Gene3D" id="1.10.3720.10">
    <property type="entry name" value="MetI-like"/>
    <property type="match status" value="1"/>
</dbReference>
<name>A0A6P1TUZ4_9FIRM</name>
<keyword evidence="10" id="KW-1185">Reference proteome</keyword>
<feature type="transmembrane region" description="Helical" evidence="7">
    <location>
        <begin position="59"/>
        <end position="87"/>
    </location>
</feature>
<evidence type="ECO:0000259" key="8">
    <source>
        <dbReference type="PROSITE" id="PS50928"/>
    </source>
</evidence>
<evidence type="ECO:0000256" key="7">
    <source>
        <dbReference type="RuleBase" id="RU363032"/>
    </source>
</evidence>
<dbReference type="CDD" id="cd06261">
    <property type="entry name" value="TM_PBP2"/>
    <property type="match status" value="1"/>
</dbReference>
<reference evidence="9 10" key="1">
    <citation type="submission" date="2020-01" db="EMBL/GenBank/DDBJ databases">
        <title>Genome analysis of Anaerocolumna sp. CBA3638.</title>
        <authorList>
            <person name="Kim J."/>
            <person name="Roh S.W."/>
        </authorList>
    </citation>
    <scope>NUCLEOTIDE SEQUENCE [LARGE SCALE GENOMIC DNA]</scope>
    <source>
        <strain evidence="9 10">CBA3638</strain>
    </source>
</reference>
<gene>
    <name evidence="9" type="ORF">Ana3638_17635</name>
</gene>